<organism evidence="3 4">
    <name type="scientific">Streptomyces camponoticapitis</name>
    <dbReference type="NCBI Taxonomy" id="1616125"/>
    <lineage>
        <taxon>Bacteria</taxon>
        <taxon>Bacillati</taxon>
        <taxon>Actinomycetota</taxon>
        <taxon>Actinomycetes</taxon>
        <taxon>Kitasatosporales</taxon>
        <taxon>Streptomycetaceae</taxon>
        <taxon>Streptomyces</taxon>
    </lineage>
</organism>
<feature type="compositionally biased region" description="Acidic residues" evidence="1">
    <location>
        <begin position="89"/>
        <end position="102"/>
    </location>
</feature>
<accession>A0ABQ2DUY3</accession>
<feature type="transmembrane region" description="Helical" evidence="2">
    <location>
        <begin position="167"/>
        <end position="190"/>
    </location>
</feature>
<dbReference type="Proteomes" id="UP000660265">
    <property type="component" value="Unassembled WGS sequence"/>
</dbReference>
<keyword evidence="4" id="KW-1185">Reference proteome</keyword>
<evidence type="ECO:0000256" key="1">
    <source>
        <dbReference type="SAM" id="MobiDB-lite"/>
    </source>
</evidence>
<evidence type="ECO:0000313" key="4">
    <source>
        <dbReference type="Proteomes" id="UP000660265"/>
    </source>
</evidence>
<feature type="region of interest" description="Disordered" evidence="1">
    <location>
        <begin position="1"/>
        <end position="108"/>
    </location>
</feature>
<comment type="caution">
    <text evidence="3">The sequence shown here is derived from an EMBL/GenBank/DDBJ whole genome shotgun (WGS) entry which is preliminary data.</text>
</comment>
<gene>
    <name evidence="3" type="ORF">GCM10011583_02080</name>
</gene>
<dbReference type="EMBL" id="BMMV01000001">
    <property type="protein sequence ID" value="GGJ74287.1"/>
    <property type="molecule type" value="Genomic_DNA"/>
</dbReference>
<keyword evidence="2" id="KW-1133">Transmembrane helix</keyword>
<keyword evidence="2" id="KW-0472">Membrane</keyword>
<reference evidence="4" key="1">
    <citation type="journal article" date="2019" name="Int. J. Syst. Evol. Microbiol.">
        <title>The Global Catalogue of Microorganisms (GCM) 10K type strain sequencing project: providing services to taxonomists for standard genome sequencing and annotation.</title>
        <authorList>
            <consortium name="The Broad Institute Genomics Platform"/>
            <consortium name="The Broad Institute Genome Sequencing Center for Infectious Disease"/>
            <person name="Wu L."/>
            <person name="Ma J."/>
        </authorList>
    </citation>
    <scope>NUCLEOTIDE SEQUENCE [LARGE SCALE GENOMIC DNA]</scope>
    <source>
        <strain evidence="4">CGMCC 4.7275</strain>
    </source>
</reference>
<evidence type="ECO:0000313" key="3">
    <source>
        <dbReference type="EMBL" id="GGJ74287.1"/>
    </source>
</evidence>
<name>A0ABQ2DUY3_9ACTN</name>
<feature type="transmembrane region" description="Helical" evidence="2">
    <location>
        <begin position="112"/>
        <end position="133"/>
    </location>
</feature>
<feature type="compositionally biased region" description="Basic and acidic residues" evidence="1">
    <location>
        <begin position="18"/>
        <end position="33"/>
    </location>
</feature>
<keyword evidence="2" id="KW-0812">Transmembrane</keyword>
<evidence type="ECO:0000256" key="2">
    <source>
        <dbReference type="SAM" id="Phobius"/>
    </source>
</evidence>
<feature type="transmembrane region" description="Helical" evidence="2">
    <location>
        <begin position="202"/>
        <end position="222"/>
    </location>
</feature>
<protein>
    <recommendedName>
        <fullName evidence="5">Integral membrane protein</fullName>
    </recommendedName>
</protein>
<evidence type="ECO:0008006" key="5">
    <source>
        <dbReference type="Google" id="ProtNLM"/>
    </source>
</evidence>
<sequence>MDLSYGPPTVRRMNPTTKSEHPAEHSGDNEAERAVPAAADAAEKNDAPGPSLAKEPGESPQGGAADGVKDSTSGDEGGAYRADGTTADDGGDGDLLDDELDGEYTPPPAGGLAAASAALISVLLSLVGLIGSWSGKVISERETLVGQIDLGQTGTAKQQISEIYGDAWHAIALTNGIFAVLALIVGLVALGLPQRKSWVRPFAVAGISLAALGLLIAIGMYFDVFVSLPEPPPAAPPAVG</sequence>
<feature type="compositionally biased region" description="Low complexity" evidence="1">
    <location>
        <begin position="79"/>
        <end position="88"/>
    </location>
</feature>
<proteinExistence type="predicted"/>